<accession>A0A0D8ZYE1</accession>
<evidence type="ECO:0000256" key="1">
    <source>
        <dbReference type="SAM" id="MobiDB-lite"/>
    </source>
</evidence>
<dbReference type="PATRIC" id="fig|1618023.3.peg.1545"/>
<dbReference type="Pfam" id="PF14233">
    <property type="entry name" value="DUF4335"/>
    <property type="match status" value="1"/>
</dbReference>
<evidence type="ECO:0000256" key="2">
    <source>
        <dbReference type="SAM" id="Phobius"/>
    </source>
</evidence>
<organism evidence="3 4">
    <name type="scientific">Aliterella atlantica CENA595</name>
    <dbReference type="NCBI Taxonomy" id="1618023"/>
    <lineage>
        <taxon>Bacteria</taxon>
        <taxon>Bacillati</taxon>
        <taxon>Cyanobacteriota</taxon>
        <taxon>Cyanophyceae</taxon>
        <taxon>Chroococcidiopsidales</taxon>
        <taxon>Aliterellaceae</taxon>
        <taxon>Aliterella</taxon>
    </lineage>
</organism>
<comment type="caution">
    <text evidence="3">The sequence shown here is derived from an EMBL/GenBank/DDBJ whole genome shotgun (WGS) entry which is preliminary data.</text>
</comment>
<dbReference type="InterPro" id="IPR025569">
    <property type="entry name" value="DUF4335"/>
</dbReference>
<feature type="region of interest" description="Disordered" evidence="1">
    <location>
        <begin position="199"/>
        <end position="219"/>
    </location>
</feature>
<evidence type="ECO:0000313" key="4">
    <source>
        <dbReference type="Proteomes" id="UP000032452"/>
    </source>
</evidence>
<reference evidence="3 4" key="1">
    <citation type="submission" date="2015-02" db="EMBL/GenBank/DDBJ databases">
        <title>Draft genome of a novel marine cyanobacterium (Chroococcales) isolated from South Atlantic Ocean.</title>
        <authorList>
            <person name="Rigonato J."/>
            <person name="Alvarenga D.O."/>
            <person name="Branco L.H."/>
            <person name="Varani A.M."/>
            <person name="Brandini F.P."/>
            <person name="Fiore M.F."/>
        </authorList>
    </citation>
    <scope>NUCLEOTIDE SEQUENCE [LARGE SCALE GENOMIC DNA]</scope>
    <source>
        <strain evidence="3 4">CENA595</strain>
    </source>
</reference>
<feature type="transmembrane region" description="Helical" evidence="2">
    <location>
        <begin position="171"/>
        <end position="191"/>
    </location>
</feature>
<dbReference type="Proteomes" id="UP000032452">
    <property type="component" value="Unassembled WGS sequence"/>
</dbReference>
<feature type="compositionally biased region" description="Low complexity" evidence="1">
    <location>
        <begin position="203"/>
        <end position="212"/>
    </location>
</feature>
<keyword evidence="2" id="KW-0472">Membrane</keyword>
<evidence type="ECO:0008006" key="5">
    <source>
        <dbReference type="Google" id="ProtNLM"/>
    </source>
</evidence>
<gene>
    <name evidence="3" type="ORF">UH38_01530</name>
</gene>
<keyword evidence="4" id="KW-1185">Reference proteome</keyword>
<sequence length="319" mass="34770">MTIQRKYSLPSCILILEGLSEANAQSPTDGRSLISMLVNAECHFPNSQQQPLTGGRDFLESLVKAVSAYAQEFLSKIPHPEAHNFEQELVQVQKVEKNRHRLTVRSNPAGPSDNSDSAVVSVDLTTVQLFDLVEAVDQFLADSRTLPNLSLAIAPVSQRHVASRQDMAKQAVPATVGLSSLALAAIAFFFVPIPEVQPPKPVPQSSSQSSSPSPAPAITDPTQIEALNKKLYEQLNTAWKTRATLDRDLSYQVVVSPQGAIVGYKSVDATANEQIERTPLRSLLKPPLNTPNSTPQPVAQYRVVFTKGGQVQITNWETK</sequence>
<dbReference type="RefSeq" id="WP_045052828.1">
    <property type="nucleotide sequence ID" value="NZ_CAWMDP010000017.1"/>
</dbReference>
<dbReference type="STRING" id="1618023.UH38_01530"/>
<proteinExistence type="predicted"/>
<keyword evidence="2" id="KW-1133">Transmembrane helix</keyword>
<name>A0A0D8ZYE1_9CYAN</name>
<dbReference type="OrthoDB" id="423373at2"/>
<protein>
    <recommendedName>
        <fullName evidence="5">DUF4335 domain-containing protein</fullName>
    </recommendedName>
</protein>
<dbReference type="AlphaFoldDB" id="A0A0D8ZYE1"/>
<keyword evidence="2" id="KW-0812">Transmembrane</keyword>
<evidence type="ECO:0000313" key="3">
    <source>
        <dbReference type="EMBL" id="KJH73479.1"/>
    </source>
</evidence>
<dbReference type="EMBL" id="JYON01000001">
    <property type="protein sequence ID" value="KJH73479.1"/>
    <property type="molecule type" value="Genomic_DNA"/>
</dbReference>